<comment type="caution">
    <text evidence="3">The sequence shown here is derived from an EMBL/GenBank/DDBJ whole genome shotgun (WGS) entry which is preliminary data.</text>
</comment>
<evidence type="ECO:0000313" key="4">
    <source>
        <dbReference type="Proteomes" id="UP000597038"/>
    </source>
</evidence>
<feature type="transmembrane region" description="Helical" evidence="2">
    <location>
        <begin position="28"/>
        <end position="46"/>
    </location>
</feature>
<evidence type="ECO:0000313" key="3">
    <source>
        <dbReference type="EMBL" id="MBH9581427.1"/>
    </source>
</evidence>
<name>A0ABS0QRC9_9STAP</name>
<keyword evidence="2" id="KW-0812">Transmembrane</keyword>
<feature type="region of interest" description="Disordered" evidence="1">
    <location>
        <begin position="74"/>
        <end position="93"/>
    </location>
</feature>
<proteinExistence type="predicted"/>
<sequence>MTEHIINALIFAAILASQYFLSKTKFKFLGLIVPILCILYAGYLYVNDVWPLWALALLLIIAYVLLFSQYDKGQKDYKKRRENELSKMRSQDL</sequence>
<keyword evidence="4" id="KW-1185">Reference proteome</keyword>
<dbReference type="RefSeq" id="WP_198092817.1">
    <property type="nucleotide sequence ID" value="NZ_JAEDAQ010000013.1"/>
</dbReference>
<dbReference type="EMBL" id="JAEDAQ010000013">
    <property type="protein sequence ID" value="MBH9581427.1"/>
    <property type="molecule type" value="Genomic_DNA"/>
</dbReference>
<protein>
    <submittedName>
        <fullName evidence="3">Uncharacterized protein</fullName>
    </submittedName>
</protein>
<keyword evidence="2" id="KW-0472">Membrane</keyword>
<keyword evidence="2" id="KW-1133">Transmembrane helix</keyword>
<reference evidence="3 4" key="1">
    <citation type="submission" date="2020-12" db="EMBL/GenBank/DDBJ databases">
        <title>Genomic analysis of Staphylococcus felis from a cat with skin infection.</title>
        <authorList>
            <person name="Aslantas O."/>
            <person name="Keskin O."/>
            <person name="Buyukaltay K."/>
            <person name="Gullu Yucetepe A."/>
        </authorList>
    </citation>
    <scope>NUCLEOTIDE SEQUENCE [LARGE SCALE GENOMIC DNA]</scope>
    <source>
        <strain evidence="3 4">HARRANVET</strain>
    </source>
</reference>
<accession>A0ABS0QRC9</accession>
<gene>
    <name evidence="3" type="ORF">I9026_08585</name>
</gene>
<organism evidence="3 4">
    <name type="scientific">Staphylococcus felis</name>
    <dbReference type="NCBI Taxonomy" id="46127"/>
    <lineage>
        <taxon>Bacteria</taxon>
        <taxon>Bacillati</taxon>
        <taxon>Bacillota</taxon>
        <taxon>Bacilli</taxon>
        <taxon>Bacillales</taxon>
        <taxon>Staphylococcaceae</taxon>
        <taxon>Staphylococcus</taxon>
    </lineage>
</organism>
<evidence type="ECO:0000256" key="2">
    <source>
        <dbReference type="SAM" id="Phobius"/>
    </source>
</evidence>
<dbReference type="Proteomes" id="UP000597038">
    <property type="component" value="Unassembled WGS sequence"/>
</dbReference>
<evidence type="ECO:0000256" key="1">
    <source>
        <dbReference type="SAM" id="MobiDB-lite"/>
    </source>
</evidence>
<feature type="transmembrane region" description="Helical" evidence="2">
    <location>
        <begin position="6"/>
        <end position="21"/>
    </location>
</feature>
<feature type="transmembrane region" description="Helical" evidence="2">
    <location>
        <begin position="52"/>
        <end position="70"/>
    </location>
</feature>